<dbReference type="InterPro" id="IPR002035">
    <property type="entry name" value="VWF_A"/>
</dbReference>
<dbReference type="EMBL" id="CACVKT020003329">
    <property type="protein sequence ID" value="CAC5383077.1"/>
    <property type="molecule type" value="Genomic_DNA"/>
</dbReference>
<keyword evidence="3" id="KW-1185">Reference proteome</keyword>
<dbReference type="GO" id="GO:0016567">
    <property type="term" value="P:protein ubiquitination"/>
    <property type="evidence" value="ECO:0007669"/>
    <property type="project" value="TreeGrafter"/>
</dbReference>
<dbReference type="GO" id="GO:0005634">
    <property type="term" value="C:nucleus"/>
    <property type="evidence" value="ECO:0007669"/>
    <property type="project" value="TreeGrafter"/>
</dbReference>
<dbReference type="GO" id="GO:0061630">
    <property type="term" value="F:ubiquitin protein ligase activity"/>
    <property type="evidence" value="ECO:0007669"/>
    <property type="project" value="UniProtKB-EC"/>
</dbReference>
<organism evidence="2 3">
    <name type="scientific">Mytilus coruscus</name>
    <name type="common">Sea mussel</name>
    <dbReference type="NCBI Taxonomy" id="42192"/>
    <lineage>
        <taxon>Eukaryota</taxon>
        <taxon>Metazoa</taxon>
        <taxon>Spiralia</taxon>
        <taxon>Lophotrochozoa</taxon>
        <taxon>Mollusca</taxon>
        <taxon>Bivalvia</taxon>
        <taxon>Autobranchia</taxon>
        <taxon>Pteriomorphia</taxon>
        <taxon>Mytilida</taxon>
        <taxon>Mytiloidea</taxon>
        <taxon>Mytilidae</taxon>
        <taxon>Mytilinae</taxon>
        <taxon>Mytilus</taxon>
    </lineage>
</organism>
<evidence type="ECO:0000259" key="1">
    <source>
        <dbReference type="SMART" id="SM00327"/>
    </source>
</evidence>
<dbReference type="InterPro" id="IPR036465">
    <property type="entry name" value="vWFA_dom_sf"/>
</dbReference>
<evidence type="ECO:0000313" key="3">
    <source>
        <dbReference type="Proteomes" id="UP000507470"/>
    </source>
</evidence>
<feature type="domain" description="VWFA" evidence="1">
    <location>
        <begin position="78"/>
        <end position="305"/>
    </location>
</feature>
<dbReference type="Proteomes" id="UP000507470">
    <property type="component" value="Unassembled WGS sequence"/>
</dbReference>
<dbReference type="InterPro" id="IPR052079">
    <property type="entry name" value="E3_ligase/Copine_domain"/>
</dbReference>
<proteinExistence type="predicted"/>
<dbReference type="AlphaFoldDB" id="A0A6J8BLA9"/>
<gene>
    <name evidence="2" type="ORF">MCOR_18853</name>
</gene>
<dbReference type="PANTHER" id="PTHR45751">
    <property type="entry name" value="COPINE FAMILY PROTEIN 1"/>
    <property type="match status" value="1"/>
</dbReference>
<reference evidence="2 3" key="1">
    <citation type="submission" date="2020-06" db="EMBL/GenBank/DDBJ databases">
        <authorList>
            <person name="Li R."/>
            <person name="Bekaert M."/>
        </authorList>
    </citation>
    <scope>NUCLEOTIDE SEQUENCE [LARGE SCALE GENOMIC DNA]</scope>
    <source>
        <strain evidence="3">wild</strain>
    </source>
</reference>
<keyword evidence="2" id="KW-0012">Acyltransferase</keyword>
<sequence length="335" mass="38082">MKEKNRLNFQFTHRLIRKYITKKVHIDLSSLQKSKANMQHNSIWNMFGGGGSDYNAIMDKFSSLEEVQNAIRQAGLESCNLIFGMDYTASNLQQGMRTFGGRSLHQIVPYEMNPYQRVYYTVSNLHQGRSTFGGNSLHAIEPRFMNPYQQVICILGETLEPFDDDGIIPAFGFGDASTKDRSVFSFRSQGYCNGFHDVLNAYNELTPNVRLSGPTSFAPLIRQAIDTVKKTKSYHILVIVADGQVTNERETIDAIVEASRWPLSIVMVGVGDGPWDTMEQFDDRIPARKFDNFQFVEFHKIMSTARNPQAAFALHALMEIPDQYKLVKKHGLLNF</sequence>
<dbReference type="SMART" id="SM00327">
    <property type="entry name" value="VWA"/>
    <property type="match status" value="1"/>
</dbReference>
<keyword evidence="2" id="KW-0808">Transferase</keyword>
<dbReference type="SUPFAM" id="SSF53300">
    <property type="entry name" value="vWA-like"/>
    <property type="match status" value="1"/>
</dbReference>
<dbReference type="Pfam" id="PF07002">
    <property type="entry name" value="Copine"/>
    <property type="match status" value="1"/>
</dbReference>
<protein>
    <submittedName>
        <fullName evidence="2">RGLG</fullName>
        <ecNumber evidence="2">2.3.2.27</ecNumber>
    </submittedName>
</protein>
<dbReference type="EC" id="2.3.2.27" evidence="2"/>
<dbReference type="Gene3D" id="3.40.50.410">
    <property type="entry name" value="von Willebrand factor, type A domain"/>
    <property type="match status" value="1"/>
</dbReference>
<dbReference type="OrthoDB" id="5855668at2759"/>
<accession>A0A6J8BLA9</accession>
<evidence type="ECO:0000313" key="2">
    <source>
        <dbReference type="EMBL" id="CAC5383077.1"/>
    </source>
</evidence>
<name>A0A6J8BLA9_MYTCO</name>
<dbReference type="InterPro" id="IPR010734">
    <property type="entry name" value="Copine_C"/>
</dbReference>
<dbReference type="PANTHER" id="PTHR45751:SF11">
    <property type="entry name" value="COPINE FAMILY PROTEIN 2"/>
    <property type="match status" value="1"/>
</dbReference>